<evidence type="ECO:0000256" key="2">
    <source>
        <dbReference type="ARBA" id="ARBA00007260"/>
    </source>
</evidence>
<evidence type="ECO:0000313" key="16">
    <source>
        <dbReference type="Proteomes" id="UP000310200"/>
    </source>
</evidence>
<evidence type="ECO:0000256" key="13">
    <source>
        <dbReference type="ARBA" id="ARBA00030987"/>
    </source>
</evidence>
<dbReference type="EMBL" id="QBLH01000272">
    <property type="protein sequence ID" value="TGZ56801.1"/>
    <property type="molecule type" value="Genomic_DNA"/>
</dbReference>
<keyword evidence="9 14" id="KW-1133">Transmembrane helix</keyword>
<keyword evidence="4" id="KW-0813">Transport</keyword>
<evidence type="ECO:0000256" key="6">
    <source>
        <dbReference type="ARBA" id="ARBA00022692"/>
    </source>
</evidence>
<dbReference type="InterPro" id="IPR009866">
    <property type="entry name" value="NADH_UbQ_OxRdtase_NDUFB4_su"/>
</dbReference>
<accession>A0A4S2L2K5</accession>
<keyword evidence="6 14" id="KW-0812">Transmembrane</keyword>
<dbReference type="Proteomes" id="UP000310200">
    <property type="component" value="Unassembled WGS sequence"/>
</dbReference>
<evidence type="ECO:0000256" key="11">
    <source>
        <dbReference type="ARBA" id="ARBA00023136"/>
    </source>
</evidence>
<reference evidence="15 16" key="1">
    <citation type="journal article" date="2019" name="Philos. Trans. R. Soc. Lond., B, Biol. Sci.">
        <title>Ant behaviour and brain gene expression of defending hosts depend on the ecological success of the intruding social parasite.</title>
        <authorList>
            <person name="Kaur R."/>
            <person name="Stoldt M."/>
            <person name="Jongepier E."/>
            <person name="Feldmeyer B."/>
            <person name="Menzel F."/>
            <person name="Bornberg-Bauer E."/>
            <person name="Foitzik S."/>
        </authorList>
    </citation>
    <scope>NUCLEOTIDE SEQUENCE [LARGE SCALE GENOMIC DNA]</scope>
    <source>
        <tissue evidence="15">Whole body</tissue>
    </source>
</reference>
<evidence type="ECO:0000256" key="5">
    <source>
        <dbReference type="ARBA" id="ARBA00022660"/>
    </source>
</evidence>
<organism evidence="15 16">
    <name type="scientific">Temnothorax longispinosus</name>
    <dbReference type="NCBI Taxonomy" id="300112"/>
    <lineage>
        <taxon>Eukaryota</taxon>
        <taxon>Metazoa</taxon>
        <taxon>Ecdysozoa</taxon>
        <taxon>Arthropoda</taxon>
        <taxon>Hexapoda</taxon>
        <taxon>Insecta</taxon>
        <taxon>Pterygota</taxon>
        <taxon>Neoptera</taxon>
        <taxon>Endopterygota</taxon>
        <taxon>Hymenoptera</taxon>
        <taxon>Apocrita</taxon>
        <taxon>Aculeata</taxon>
        <taxon>Formicoidea</taxon>
        <taxon>Formicidae</taxon>
        <taxon>Myrmicinae</taxon>
        <taxon>Temnothorax</taxon>
    </lineage>
</organism>
<comment type="subcellular location">
    <subcellularLocation>
        <location evidence="1">Mitochondrion inner membrane</location>
        <topology evidence="1">Single-pass membrane protein</topology>
    </subcellularLocation>
</comment>
<evidence type="ECO:0000256" key="3">
    <source>
        <dbReference type="ARBA" id="ARBA00018681"/>
    </source>
</evidence>
<dbReference type="STRING" id="300112.A0A4S2L2K5"/>
<dbReference type="PANTHER" id="PTHR15469:SF0">
    <property type="entry name" value="NADH DEHYDROGENASE [UBIQUINONE] 1 BETA SUBCOMPLEX SUBUNIT 4"/>
    <property type="match status" value="1"/>
</dbReference>
<comment type="similarity">
    <text evidence="2">Belongs to the complex I NDUFB4 subunit family.</text>
</comment>
<name>A0A4S2L2K5_9HYME</name>
<keyword evidence="5" id="KW-0679">Respiratory chain</keyword>
<evidence type="ECO:0000256" key="14">
    <source>
        <dbReference type="SAM" id="Phobius"/>
    </source>
</evidence>
<evidence type="ECO:0000256" key="1">
    <source>
        <dbReference type="ARBA" id="ARBA00004434"/>
    </source>
</evidence>
<keyword evidence="10" id="KW-0496">Mitochondrion</keyword>
<sequence length="113" mass="13230">MSSKKIYDLTPEQREIALWKDARRKQLRELYLKQSGHPTKSLLFDTGIYRYASAKTSISMYFVPTVVGYITRVGFIAGLIIVTALGLKTRREDREHKYRTGQIPYEVRTHRFC</sequence>
<comment type="caution">
    <text evidence="15">The sequence shown here is derived from an EMBL/GenBank/DDBJ whole genome shotgun (WGS) entry which is preliminary data.</text>
</comment>
<evidence type="ECO:0000256" key="12">
    <source>
        <dbReference type="ARBA" id="ARBA00030212"/>
    </source>
</evidence>
<keyword evidence="8" id="KW-0249">Electron transport</keyword>
<gene>
    <name evidence="15" type="ORF">DBV15_02807</name>
</gene>
<evidence type="ECO:0000256" key="8">
    <source>
        <dbReference type="ARBA" id="ARBA00022982"/>
    </source>
</evidence>
<evidence type="ECO:0000256" key="9">
    <source>
        <dbReference type="ARBA" id="ARBA00022989"/>
    </source>
</evidence>
<keyword evidence="11 14" id="KW-0472">Membrane</keyword>
<keyword evidence="16" id="KW-1185">Reference proteome</keyword>
<protein>
    <recommendedName>
        <fullName evidence="3">NADH dehydrogenase [ubiquinone] 1 beta subcomplex subunit 4</fullName>
    </recommendedName>
    <alternativeName>
        <fullName evidence="12">Complex I-B15</fullName>
    </alternativeName>
    <alternativeName>
        <fullName evidence="13">NADH-ubiquinone oxidoreductase B15 subunit</fullName>
    </alternativeName>
</protein>
<evidence type="ECO:0000256" key="4">
    <source>
        <dbReference type="ARBA" id="ARBA00022448"/>
    </source>
</evidence>
<keyword evidence="7" id="KW-0999">Mitochondrion inner membrane</keyword>
<evidence type="ECO:0000256" key="7">
    <source>
        <dbReference type="ARBA" id="ARBA00022792"/>
    </source>
</evidence>
<evidence type="ECO:0000313" key="15">
    <source>
        <dbReference type="EMBL" id="TGZ56801.1"/>
    </source>
</evidence>
<dbReference type="Pfam" id="PF07225">
    <property type="entry name" value="NDUF_B4"/>
    <property type="match status" value="1"/>
</dbReference>
<evidence type="ECO:0000256" key="10">
    <source>
        <dbReference type="ARBA" id="ARBA00023128"/>
    </source>
</evidence>
<dbReference type="AlphaFoldDB" id="A0A4S2L2K5"/>
<dbReference type="PANTHER" id="PTHR15469">
    <property type="entry name" value="NADH-UBIQUINONE OXIDOREDUCTASE B15 SUBUNIT"/>
    <property type="match status" value="1"/>
</dbReference>
<proteinExistence type="inferred from homology"/>
<dbReference type="GO" id="GO:0005743">
    <property type="term" value="C:mitochondrial inner membrane"/>
    <property type="evidence" value="ECO:0007669"/>
    <property type="project" value="UniProtKB-SubCell"/>
</dbReference>
<feature type="transmembrane region" description="Helical" evidence="14">
    <location>
        <begin position="66"/>
        <end position="87"/>
    </location>
</feature>